<dbReference type="GO" id="GO:0009234">
    <property type="term" value="P:menaquinone biosynthetic process"/>
    <property type="evidence" value="ECO:0007669"/>
    <property type="project" value="UniProtKB-UniRule"/>
</dbReference>
<dbReference type="SFLD" id="SFLDF00343">
    <property type="entry name" value="aminofutalosine_synthase_(mqnE"/>
    <property type="match status" value="1"/>
</dbReference>
<dbReference type="Pfam" id="PF04055">
    <property type="entry name" value="Radical_SAM"/>
    <property type="match status" value="1"/>
</dbReference>
<dbReference type="NCBIfam" id="TIGR03700">
    <property type="entry name" value="mena_SCO4494"/>
    <property type="match status" value="1"/>
</dbReference>
<dbReference type="PANTHER" id="PTHR43076:SF7">
    <property type="entry name" value="AMINODEOXYFUTALOSINE SYNTHASE"/>
    <property type="match status" value="1"/>
</dbReference>
<dbReference type="PIRSF" id="PIRSF004762">
    <property type="entry name" value="CHP00423"/>
    <property type="match status" value="1"/>
</dbReference>
<dbReference type="InterPro" id="IPR007197">
    <property type="entry name" value="rSAM"/>
</dbReference>
<keyword evidence="5 6" id="KW-0411">Iron-sulfur</keyword>
<keyword evidence="4 6" id="KW-0408">Iron</keyword>
<keyword evidence="3 6" id="KW-0479">Metal-binding</keyword>
<dbReference type="SFLD" id="SFLDG01389">
    <property type="entry name" value="menaquinone_synthsis_involved"/>
    <property type="match status" value="1"/>
</dbReference>
<feature type="domain" description="Radical SAM core" evidence="9">
    <location>
        <begin position="65"/>
        <end position="295"/>
    </location>
</feature>
<feature type="binding site" evidence="6 7">
    <location>
        <position position="86"/>
    </location>
    <ligand>
        <name>[4Fe-4S] cluster</name>
        <dbReference type="ChEBI" id="CHEBI:49883"/>
        <note>4Fe-4S-S-AdoMet</note>
    </ligand>
</feature>
<keyword evidence="6 10" id="KW-0808">Transferase</keyword>
<dbReference type="InterPro" id="IPR013785">
    <property type="entry name" value="Aldolase_TIM"/>
</dbReference>
<feature type="binding site" evidence="6 7">
    <location>
        <position position="79"/>
    </location>
    <ligand>
        <name>[4Fe-4S] cluster</name>
        <dbReference type="ChEBI" id="CHEBI:49883"/>
        <note>4Fe-4S-S-AdoMet</note>
    </ligand>
</feature>
<evidence type="ECO:0000256" key="6">
    <source>
        <dbReference type="HAMAP-Rule" id="MF_00993"/>
    </source>
</evidence>
<dbReference type="SFLD" id="SFLDG01064">
    <property type="entry name" value="F420__menaquinone_cofactor_bio"/>
    <property type="match status" value="1"/>
</dbReference>
<dbReference type="Pfam" id="PF19288">
    <property type="entry name" value="CofH_C"/>
    <property type="match status" value="1"/>
</dbReference>
<proteinExistence type="inferred from homology"/>
<evidence type="ECO:0000256" key="2">
    <source>
        <dbReference type="ARBA" id="ARBA00022691"/>
    </source>
</evidence>
<dbReference type="SUPFAM" id="SSF102114">
    <property type="entry name" value="Radical SAM enzymes"/>
    <property type="match status" value="1"/>
</dbReference>
<sequence length="391" mass="43950">MSTTATATAITRYLQNGEFADLYDKVMEGKRLSFEDGVRLWESPDLTAVGALANLVREARNGNKTYYVRNQHINYTNVCNKGCRFCSFYAQKGGPAPYVMSMDDVRAKLERTRHIPITEIHMVAGIHPRLPYSYYLDLLDTVKATRPDAHIKSFTMVELLQIQKLAGKPMEEVLLELKAHGLDSLPGGGAEILTDRVHDAIFPKKETAAEWLETAKTAHRVGLHTNATMLYGHIETVEERVVHLMKLREAQDETGGFLTFIPLAFSSKGTKLSDIPATTGYLDLKAIAVGRLMLDNFPHVKGFWMMITPPVAQAAQWYGADDIDGTIVEYEITHEIAEDNAQQQLTQRKLVEMILEAGREPVERDPLYNVIEREDSHTLLPERPRVALPMA</sequence>
<dbReference type="GO" id="GO:0051539">
    <property type="term" value="F:4 iron, 4 sulfur cluster binding"/>
    <property type="evidence" value="ECO:0007669"/>
    <property type="project" value="UniProtKB-KW"/>
</dbReference>
<feature type="binding site" evidence="8">
    <location>
        <position position="191"/>
    </location>
    <ligand>
        <name>S-adenosyl-L-methionine</name>
        <dbReference type="ChEBI" id="CHEBI:59789"/>
    </ligand>
</feature>
<comment type="function">
    <text evidence="6">Radical SAM enzyme that catalyzes the addition of the adenosyl radical to the double bond of 3-[(1-carboxyvinyl)oxy]benzoate, leading to aminodeoxyfutalosine (AFL), a key intermediate in the formation of menaquinone (MK, vitamin K2) from chorismate.</text>
</comment>
<dbReference type="InterPro" id="IPR045567">
    <property type="entry name" value="CofH/MnqC-like_C"/>
</dbReference>
<dbReference type="GO" id="GO:0102573">
    <property type="term" value="F:aminodeoxyfutalosine synthase activity"/>
    <property type="evidence" value="ECO:0007669"/>
    <property type="project" value="UniProtKB-EC"/>
</dbReference>
<feature type="binding site" evidence="8">
    <location>
        <position position="85"/>
    </location>
    <ligand>
        <name>S-adenosyl-L-methionine</name>
        <dbReference type="ChEBI" id="CHEBI:59789"/>
    </ligand>
</feature>
<dbReference type="PROSITE" id="PS51918">
    <property type="entry name" value="RADICAL_SAM"/>
    <property type="match status" value="1"/>
</dbReference>
<keyword evidence="2 6" id="KW-0949">S-adenosyl-L-methionine</keyword>
<evidence type="ECO:0000256" key="4">
    <source>
        <dbReference type="ARBA" id="ARBA00023004"/>
    </source>
</evidence>
<feature type="binding site" evidence="6 7">
    <location>
        <position position="83"/>
    </location>
    <ligand>
        <name>[4Fe-4S] cluster</name>
        <dbReference type="ChEBI" id="CHEBI:49883"/>
        <note>4Fe-4S-S-AdoMet</note>
    </ligand>
</feature>
<dbReference type="CDD" id="cd01335">
    <property type="entry name" value="Radical_SAM"/>
    <property type="match status" value="1"/>
</dbReference>
<dbReference type="InterPro" id="IPR058240">
    <property type="entry name" value="rSAM_sf"/>
</dbReference>
<dbReference type="NCBIfam" id="TIGR00423">
    <property type="entry name" value="CofH family radical SAM protein"/>
    <property type="match status" value="1"/>
</dbReference>
<dbReference type="GO" id="GO:0044689">
    <property type="term" value="F:7,8-didemethyl-8-hydroxy-5-deazariboflavin synthase activity"/>
    <property type="evidence" value="ECO:0007669"/>
    <property type="project" value="TreeGrafter"/>
</dbReference>
<comment type="cofactor">
    <cofactor evidence="6 7">
        <name>[4Fe-4S] cluster</name>
        <dbReference type="ChEBI" id="CHEBI:49883"/>
    </cofactor>
    <text evidence="6 7">Binds 1 [4Fe-4S] cluster. The cluster is coordinated with 3 cysteines and an exchangeable S-adenosyl-L-methionine.</text>
</comment>
<dbReference type="UniPathway" id="UPA00079"/>
<dbReference type="GO" id="GO:0005506">
    <property type="term" value="F:iron ion binding"/>
    <property type="evidence" value="ECO:0007669"/>
    <property type="project" value="UniProtKB-UniRule"/>
</dbReference>
<dbReference type="InterPro" id="IPR022432">
    <property type="entry name" value="MqnE"/>
</dbReference>
<comment type="catalytic activity">
    <reaction evidence="6">
        <text>3-[(1-carboxyvinyl)-oxy]benzoate + S-adenosyl-L-methionine + H2O = 6-amino-6-deoxyfutalosine + hydrogencarbonate + L-methionine + H(+)</text>
        <dbReference type="Rhea" id="RHEA:33075"/>
        <dbReference type="ChEBI" id="CHEBI:15377"/>
        <dbReference type="ChEBI" id="CHEBI:15378"/>
        <dbReference type="ChEBI" id="CHEBI:17544"/>
        <dbReference type="ChEBI" id="CHEBI:57844"/>
        <dbReference type="ChEBI" id="CHEBI:59789"/>
        <dbReference type="ChEBI" id="CHEBI:64286"/>
        <dbReference type="ChEBI" id="CHEBI:76981"/>
        <dbReference type="EC" id="2.5.1.120"/>
    </reaction>
</comment>
<dbReference type="SMART" id="SM00729">
    <property type="entry name" value="Elp3"/>
    <property type="match status" value="1"/>
</dbReference>
<keyword evidence="1 6" id="KW-0004">4Fe-4S</keyword>
<protein>
    <recommendedName>
        <fullName evidence="6">Aminodeoxyfutalosine synthase</fullName>
        <shortName evidence="6">AFL synthase</shortName>
        <shortName evidence="6">Aminofutalosine synthase</shortName>
        <ecNumber evidence="6">2.5.1.120</ecNumber>
    </recommendedName>
    <alternativeName>
        <fullName evidence="6">Menaquinone biosynthetic enzyme MqnE</fullName>
    </alternativeName>
</protein>
<evidence type="ECO:0000256" key="1">
    <source>
        <dbReference type="ARBA" id="ARBA00022485"/>
    </source>
</evidence>
<dbReference type="EMBL" id="CADCTO010000669">
    <property type="protein sequence ID" value="CAA9295905.1"/>
    <property type="molecule type" value="Genomic_DNA"/>
</dbReference>
<evidence type="ECO:0000313" key="10">
    <source>
        <dbReference type="EMBL" id="CAA9295905.1"/>
    </source>
</evidence>
<evidence type="ECO:0000256" key="5">
    <source>
        <dbReference type="ARBA" id="ARBA00023014"/>
    </source>
</evidence>
<dbReference type="Gene3D" id="3.20.20.70">
    <property type="entry name" value="Aldolase class I"/>
    <property type="match status" value="1"/>
</dbReference>
<comment type="pathway">
    <text evidence="6">Quinol/quinone metabolism; menaquinone biosynthesis.</text>
</comment>
<dbReference type="InterPro" id="IPR020050">
    <property type="entry name" value="FO_synthase_su2"/>
</dbReference>
<gene>
    <name evidence="6" type="primary">mqnE</name>
    <name evidence="10" type="ORF">AVDCRST_MAG63-4797</name>
</gene>
<name>A0A6J4K547_9BACT</name>
<reference evidence="10" key="1">
    <citation type="submission" date="2020-02" db="EMBL/GenBank/DDBJ databases">
        <authorList>
            <person name="Meier V. D."/>
        </authorList>
    </citation>
    <scope>NUCLEOTIDE SEQUENCE</scope>
    <source>
        <strain evidence="10">AVDCRST_MAG63</strain>
    </source>
</reference>
<dbReference type="AlphaFoldDB" id="A0A6J4K547"/>
<evidence type="ECO:0000256" key="3">
    <source>
        <dbReference type="ARBA" id="ARBA00022723"/>
    </source>
</evidence>
<accession>A0A6J4K547</accession>
<organism evidence="10">
    <name type="scientific">uncultured Armatimonadetes bacterium</name>
    <dbReference type="NCBI Taxonomy" id="157466"/>
    <lineage>
        <taxon>Bacteria</taxon>
        <taxon>Bacillati</taxon>
        <taxon>Armatimonadota</taxon>
        <taxon>environmental samples</taxon>
    </lineage>
</organism>
<keyword evidence="6" id="KW-0474">Menaquinone biosynthesis</keyword>
<comment type="similarity">
    <text evidence="6">Belongs to the radical SAM superfamily. MqnE family.</text>
</comment>
<dbReference type="SFLD" id="SFLDS00029">
    <property type="entry name" value="Radical_SAM"/>
    <property type="match status" value="1"/>
</dbReference>
<dbReference type="PANTHER" id="PTHR43076">
    <property type="entry name" value="FO SYNTHASE (COFH)"/>
    <property type="match status" value="1"/>
</dbReference>
<dbReference type="HAMAP" id="MF_00993">
    <property type="entry name" value="MqnE"/>
    <property type="match status" value="1"/>
</dbReference>
<evidence type="ECO:0000259" key="9">
    <source>
        <dbReference type="PROSITE" id="PS51918"/>
    </source>
</evidence>
<evidence type="ECO:0000256" key="8">
    <source>
        <dbReference type="PIRSR" id="PIRSR004762-2"/>
    </source>
</evidence>
<dbReference type="EC" id="2.5.1.120" evidence="6"/>
<evidence type="ECO:0000256" key="7">
    <source>
        <dbReference type="PIRSR" id="PIRSR004762-1"/>
    </source>
</evidence>
<dbReference type="InterPro" id="IPR034405">
    <property type="entry name" value="F420"/>
</dbReference>
<dbReference type="InterPro" id="IPR006638">
    <property type="entry name" value="Elp3/MiaA/NifB-like_rSAM"/>
</dbReference>